<dbReference type="PANTHER" id="PTHR40903">
    <property type="entry name" value="GLYCINE-RICH CELL WALL STRUCTURAL PROTEIN 1-LIKE"/>
    <property type="match status" value="1"/>
</dbReference>
<comment type="caution">
    <text evidence="3">The sequence shown here is derived from an EMBL/GenBank/DDBJ whole genome shotgun (WGS) entry which is preliminary data.</text>
</comment>
<feature type="compositionally biased region" description="Low complexity" evidence="1">
    <location>
        <begin position="760"/>
        <end position="773"/>
    </location>
</feature>
<dbReference type="Proteomes" id="UP000612055">
    <property type="component" value="Unassembled WGS sequence"/>
</dbReference>
<feature type="compositionally biased region" description="Polar residues" evidence="1">
    <location>
        <begin position="153"/>
        <end position="167"/>
    </location>
</feature>
<name>A0A835YEQ1_9CHLO</name>
<gene>
    <name evidence="3" type="ORF">HYH03_002482</name>
</gene>
<feature type="region of interest" description="Disordered" evidence="1">
    <location>
        <begin position="249"/>
        <end position="289"/>
    </location>
</feature>
<protein>
    <submittedName>
        <fullName evidence="3">Uncharacterized protein</fullName>
    </submittedName>
</protein>
<dbReference type="SUPFAM" id="SSF53448">
    <property type="entry name" value="Nucleotide-diphospho-sugar transferases"/>
    <property type="match status" value="1"/>
</dbReference>
<evidence type="ECO:0000256" key="1">
    <source>
        <dbReference type="SAM" id="MobiDB-lite"/>
    </source>
</evidence>
<evidence type="ECO:0000313" key="4">
    <source>
        <dbReference type="Proteomes" id="UP000612055"/>
    </source>
</evidence>
<sequence length="1293" mass="130102">MLVRSSLALILLALAGSPRAASPQQHGLGQDSPRDAQAGLPHRARHQPSSSFEQHQEEFDPAGAAPIRNRMELLAAYPHLFPSCQALLHILERTEEGREALKAQLALMQRLQYALRTARMYDLDLGTLAAAPDSRSWEPYTVIGLRLSEPQPVDSQEPQSGSSTISNPGAEGPEAVATDEVSGHRAAEATEAEAAGGSKEGAKKAKRSAAKASAMAAASAAAAAAEAAAAVATQLAAAASGRSGARRQALAEADASAPAEAEAGASTTGAEAPAEGEPGAEAQAEGGAAPVPLLRPALVERVLKGEGDREELLDVLERRRVAAEAEAAALQPRVDRGLVQLRVLLRAAATADAPRLASAPANASDLVADPSDLELYDLLLGPCVLARLDPRNYVSYPPVQPVVSAVLSYSGRRLPAVLQEVVNPLLACAAGEVLQEDAVAAAAAASGAAVGATGGDNGTTAAGWRGSGPFPPLAVELFVGYDEVSEAANWASIAADSGGRVVPIFRPAATAVPDAAAAAAETAAEIAAAAASAPADAAEARATEAEASAAGPPSGAASSAFASATAAELLLGLNRLAAVAQGEVLLVLRDDAPPPPQLCAWLHTAARAFAAWPRLGALGGGGFVADWHPAAANRGLAFWDAANDLPMQFVSAVLRANDRPSPAASANGSATGIDPAAAAAVAGPLAVRRSAWRQLGGVDAGLGGGAACGACGELDLSTRLWLAGWQVAHMPVTPAAAAAGGAPGFEGPWPFLRPGDLRNGAQPAATATPGPGARVETSSSASLTPADAAAKPVMTAVAVGPGAAAAAAAGVSEAEVARTVEALGTALAARAAQRANSSGAAATKAAGRALRADAVEVTAQSVGASAVPGAADGPAERLAGGAGRGAAAADAPWCERAPPRWLRRQQAGCARLLQMRYGRSAHWADLEGGTDAGAGAGAASAGAGGGRGEAVASEAGPGRAGAEGGSSGGGRAGAWDAWFLGSELHVHVAEHARRLNLQRLTRLRWPGREWECPFGAGGCEAGEATWALGLAMAPYCILVFALKGSAIWLPKRLLALSTPRWAAKELAGAKDSDGADPGPGSGGGGAKASARTVHSRADELLDATEEDAVDEWTQRHPRRGRRVAAEGTQQLLRLGLLLLQCGLFLLTRLAMAALGTVIYVGVLGAYQFLAKVAFSVYCVMLGWGQGWFGCFHVLGVDGSAAGMGGPGGGGHGSDGASSAGGGEESASAVAAAAAAVRTSSHVMDARWVRVNQAALKERGQVLSKAEIEAAMREAQFSRQEIREARAGASAPPK</sequence>
<feature type="region of interest" description="Disordered" evidence="1">
    <location>
        <begin position="757"/>
        <end position="779"/>
    </location>
</feature>
<feature type="region of interest" description="Disordered" evidence="1">
    <location>
        <begin position="864"/>
        <end position="891"/>
    </location>
</feature>
<reference evidence="3" key="1">
    <citation type="journal article" date="2020" name="bioRxiv">
        <title>Comparative genomics of Chlamydomonas.</title>
        <authorList>
            <person name="Craig R.J."/>
            <person name="Hasan A.R."/>
            <person name="Ness R.W."/>
            <person name="Keightley P.D."/>
        </authorList>
    </citation>
    <scope>NUCLEOTIDE SEQUENCE</scope>
    <source>
        <strain evidence="3">CCAP 11/70</strain>
    </source>
</reference>
<dbReference type="PANTHER" id="PTHR40903:SF1">
    <property type="entry name" value="HYPHALLY REGULATED CELL WALL PROTEIN 3"/>
    <property type="match status" value="1"/>
</dbReference>
<feature type="compositionally biased region" description="Gly residues" evidence="1">
    <location>
        <begin position="936"/>
        <end position="948"/>
    </location>
</feature>
<proteinExistence type="predicted"/>
<feature type="compositionally biased region" description="Gly residues" evidence="1">
    <location>
        <begin position="958"/>
        <end position="969"/>
    </location>
</feature>
<dbReference type="Gene3D" id="3.90.550.10">
    <property type="entry name" value="Spore Coat Polysaccharide Biosynthesis Protein SpsA, Chain A"/>
    <property type="match status" value="1"/>
</dbReference>
<keyword evidence="2" id="KW-0732">Signal</keyword>
<dbReference type="OrthoDB" id="551827at2759"/>
<evidence type="ECO:0000313" key="3">
    <source>
        <dbReference type="EMBL" id="KAG2499536.1"/>
    </source>
</evidence>
<feature type="compositionally biased region" description="Gly residues" evidence="1">
    <location>
        <begin position="1077"/>
        <end position="1086"/>
    </location>
</feature>
<feature type="signal peptide" evidence="2">
    <location>
        <begin position="1"/>
        <end position="23"/>
    </location>
</feature>
<dbReference type="EMBL" id="JAEHOE010000006">
    <property type="protein sequence ID" value="KAG2499536.1"/>
    <property type="molecule type" value="Genomic_DNA"/>
</dbReference>
<dbReference type="InterPro" id="IPR029044">
    <property type="entry name" value="Nucleotide-diphossugar_trans"/>
</dbReference>
<feature type="region of interest" description="Disordered" evidence="1">
    <location>
        <begin position="150"/>
        <end position="202"/>
    </location>
</feature>
<feature type="chain" id="PRO_5032933228" evidence="2">
    <location>
        <begin position="24"/>
        <end position="1293"/>
    </location>
</feature>
<keyword evidence="4" id="KW-1185">Reference proteome</keyword>
<feature type="region of interest" description="Disordered" evidence="1">
    <location>
        <begin position="936"/>
        <end position="969"/>
    </location>
</feature>
<feature type="region of interest" description="Disordered" evidence="1">
    <location>
        <begin position="1067"/>
        <end position="1089"/>
    </location>
</feature>
<organism evidence="3 4">
    <name type="scientific">Edaphochlamys debaryana</name>
    <dbReference type="NCBI Taxonomy" id="47281"/>
    <lineage>
        <taxon>Eukaryota</taxon>
        <taxon>Viridiplantae</taxon>
        <taxon>Chlorophyta</taxon>
        <taxon>core chlorophytes</taxon>
        <taxon>Chlorophyceae</taxon>
        <taxon>CS clade</taxon>
        <taxon>Chlamydomonadales</taxon>
        <taxon>Chlamydomonadales incertae sedis</taxon>
        <taxon>Edaphochlamys</taxon>
    </lineage>
</organism>
<feature type="region of interest" description="Disordered" evidence="1">
    <location>
        <begin position="21"/>
        <end position="59"/>
    </location>
</feature>
<evidence type="ECO:0000256" key="2">
    <source>
        <dbReference type="SAM" id="SignalP"/>
    </source>
</evidence>
<accession>A0A835YEQ1</accession>